<feature type="domain" description="LamG-like jellyroll fold" evidence="4">
    <location>
        <begin position="796"/>
        <end position="934"/>
    </location>
</feature>
<accession>A0ABW5H1U2</accession>
<keyword evidence="2" id="KW-1015">Disulfide bond</keyword>
<dbReference type="InterPro" id="IPR042837">
    <property type="entry name" value="PTX3"/>
</dbReference>
<evidence type="ECO:0000313" key="5">
    <source>
        <dbReference type="EMBL" id="MFD2467114.1"/>
    </source>
</evidence>
<dbReference type="EMBL" id="JBHUKS010000004">
    <property type="protein sequence ID" value="MFD2467114.1"/>
    <property type="molecule type" value="Genomic_DNA"/>
</dbReference>
<protein>
    <submittedName>
        <fullName evidence="5">LamG-like jellyroll fold domain-containing protein</fullName>
    </submittedName>
</protein>
<dbReference type="PANTHER" id="PTHR46943">
    <property type="entry name" value="PENTRAXIN-RELATED PROTEIN PTX3"/>
    <property type="match status" value="1"/>
</dbReference>
<dbReference type="RefSeq" id="WP_378301490.1">
    <property type="nucleotide sequence ID" value="NZ_JBHUKS010000004.1"/>
</dbReference>
<feature type="region of interest" description="Disordered" evidence="3">
    <location>
        <begin position="627"/>
        <end position="646"/>
    </location>
</feature>
<dbReference type="InterPro" id="IPR013320">
    <property type="entry name" value="ConA-like_dom_sf"/>
</dbReference>
<feature type="domain" description="LamG-like jellyroll fold" evidence="4">
    <location>
        <begin position="1221"/>
        <end position="1383"/>
    </location>
</feature>
<dbReference type="Pfam" id="PF13385">
    <property type="entry name" value="Laminin_G_3"/>
    <property type="match status" value="3"/>
</dbReference>
<dbReference type="SUPFAM" id="SSF49899">
    <property type="entry name" value="Concanavalin A-like lectins/glucanases"/>
    <property type="match status" value="3"/>
</dbReference>
<dbReference type="SMART" id="SM00560">
    <property type="entry name" value="LamGL"/>
    <property type="match status" value="3"/>
</dbReference>
<proteinExistence type="predicted"/>
<evidence type="ECO:0000256" key="3">
    <source>
        <dbReference type="SAM" id="MobiDB-lite"/>
    </source>
</evidence>
<gene>
    <name evidence="5" type="ORF">ACFSVL_06915</name>
</gene>
<organism evidence="5 6">
    <name type="scientific">Amycolatopsis silviterrae</name>
    <dbReference type="NCBI Taxonomy" id="1656914"/>
    <lineage>
        <taxon>Bacteria</taxon>
        <taxon>Bacillati</taxon>
        <taxon>Actinomycetota</taxon>
        <taxon>Actinomycetes</taxon>
        <taxon>Pseudonocardiales</taxon>
        <taxon>Pseudonocardiaceae</taxon>
        <taxon>Amycolatopsis</taxon>
    </lineage>
</organism>
<evidence type="ECO:0000313" key="6">
    <source>
        <dbReference type="Proteomes" id="UP001597483"/>
    </source>
</evidence>
<dbReference type="PANTHER" id="PTHR46943:SF1">
    <property type="entry name" value="PENTRAXIN-RELATED PROTEIN PTX3"/>
    <property type="match status" value="1"/>
</dbReference>
<keyword evidence="6" id="KW-1185">Reference proteome</keyword>
<evidence type="ECO:0000256" key="1">
    <source>
        <dbReference type="ARBA" id="ARBA00022729"/>
    </source>
</evidence>
<feature type="domain" description="LamG-like jellyroll fold" evidence="4">
    <location>
        <begin position="1026"/>
        <end position="1163"/>
    </location>
</feature>
<keyword evidence="1" id="KW-0732">Signal</keyword>
<comment type="caution">
    <text evidence="5">The sequence shown here is derived from an EMBL/GenBank/DDBJ whole genome shotgun (WGS) entry which is preliminary data.</text>
</comment>
<dbReference type="InterPro" id="IPR006558">
    <property type="entry name" value="LamG-like"/>
</dbReference>
<reference evidence="6" key="1">
    <citation type="journal article" date="2019" name="Int. J. Syst. Evol. Microbiol.">
        <title>The Global Catalogue of Microorganisms (GCM) 10K type strain sequencing project: providing services to taxonomists for standard genome sequencing and annotation.</title>
        <authorList>
            <consortium name="The Broad Institute Genomics Platform"/>
            <consortium name="The Broad Institute Genome Sequencing Center for Infectious Disease"/>
            <person name="Wu L."/>
            <person name="Ma J."/>
        </authorList>
    </citation>
    <scope>NUCLEOTIDE SEQUENCE [LARGE SCALE GENOMIC DNA]</scope>
    <source>
        <strain evidence="6">CGMCC 4.7641</strain>
    </source>
</reference>
<evidence type="ECO:0000259" key="4">
    <source>
        <dbReference type="SMART" id="SM00560"/>
    </source>
</evidence>
<name>A0ABW5H1U2_9PSEU</name>
<dbReference type="Proteomes" id="UP001597483">
    <property type="component" value="Unassembled WGS sequence"/>
</dbReference>
<evidence type="ECO:0000256" key="2">
    <source>
        <dbReference type="ARBA" id="ARBA00023157"/>
    </source>
</evidence>
<sequence length="1403" mass="147315">MAVVQPVLAAPVANVPDSAPDEATATAYARAGGKQVEVASETTETSKTVANPDGSWSLTQYVHPVRVKQGSGWVPIDTTLVRKPDGSIGPKAVTVDVSLNPGGSGSAAKPIVQAGEKDTAVGLKWTADLPVPTQSGDTATYSEVLPGVDLTVKAATEGYTENLVIKTPEAAKNPQLREVPFGLYTHNATVSVKEGDGRGTPAQAAPTNGLEVKNSSGAVVFAGDASRMWDSSGAGSAAEQHLGEGGGRREAVMGFTLTPDKVTISPDEAFLADPKTKYPVSLDPDNWCTSCGIQSHVVVQSGYPDAHNWNASTGDLSNLKAGYEDYDNARTSRSYIQMNTSVLGGKVIKSATLNTTIQHSYSCSPQPTGLWVSNPADPGTTWNLQPGWSYWVSDMNVANCHDDSNVIGQFNALRAAQDAAANYWQSTWFVLAARDEGTTAAWRRFDLNPYFQVDYNSRPNAPWNLTMQHGTSKCVQGENRPWIATKTPQLAGSVSDPDGGTLYAGFAVGAGTAGHSTNVHDNRGNLVTVGTPGPNQAATAQFAAVPGGWITGDGIYNWSMQVSDGELASAWVGSCEFTVDSMVPRAPSVRMTGTLPEHQNDSVHFSVSVDMATPGFYDIGRFIYTTDGSEPQPQGSPSVTATRGTDANGNPIATADLNALAINGNQNYIKVKAVNKAGTPGPDATCLASGNLEAASCSFHVLPYTPSVGLAGAWPLDEMGGRVLADTANTTPDNDGLAVHTASLNGGGDWVAGYDHGNAWTHPDTGGYSEGTKGALTLDGSSGYVNTNGPVLDTTKSFSVGAWVKLANTNGFQTVVSQDGNQGSGFYLQYSKADNAWAFSMLAADQANAGPIRAKSTKPPVLGVWTHLAGTYDASTGTMTLYVDGVKQATNVARSWASSGNFVIGADKYNGARIEFLTGQVDDVQAWQRVLSAQDAHDLANAAAPLAKYGLAEGCTDVLGTTVPSLQGNWAFDDGTGSTATDSSKFGNTMTLNGGYGWTTGKTAGAVHFDGSTGYGSAAPAVDTAKSFTVSAWAKLDDANGYYTLFTQGGKHAAAFQLRYSPDVNRWVFGMTTADDDTVDNYHWALGNQPPQVGTWTLLTGVFDQSSMRVRLYVNGKLEGQNTLPTAWSATDAYTVGSNLGTGNFFKGSVDQVQAWSQVLTDDQVASLYGHRYFDTISRATGTGSGGVSLASSDNACAARFDVSGTGQIDAGRPANLRTEKSYTVEAWAYHSWTAGDVAAHGAIDTSGRAVVGMDDAQFSAELLGYHSLPDANGVQHPKWTMLISSSATGPGAWWAVSDADAVDNTWAHLSATYDASTGTMAFYVNGVKQNTYLNTSGGQGVVSRPSTGDLFIGRGVWNGTRSDQWYGGVAGVRVYQGLRTAKDLLEDAKTDDPGVTFGIRNL</sequence>
<dbReference type="Gene3D" id="2.60.120.200">
    <property type="match status" value="3"/>
</dbReference>